<organism evidence="1 2">
    <name type="scientific">Siminovitchia terrae</name>
    <name type="common">Bacillus terrae</name>
    <dbReference type="NCBI Taxonomy" id="1914933"/>
    <lineage>
        <taxon>Bacteria</taxon>
        <taxon>Bacillati</taxon>
        <taxon>Bacillota</taxon>
        <taxon>Bacilli</taxon>
        <taxon>Bacillales</taxon>
        <taxon>Bacillaceae</taxon>
        <taxon>Siminovitchia</taxon>
    </lineage>
</organism>
<proteinExistence type="predicted"/>
<evidence type="ECO:0000313" key="1">
    <source>
        <dbReference type="EMBL" id="GIN99110.1"/>
    </source>
</evidence>
<dbReference type="Proteomes" id="UP000680670">
    <property type="component" value="Unassembled WGS sequence"/>
</dbReference>
<dbReference type="Gene3D" id="3.40.50.1820">
    <property type="entry name" value="alpha/beta hydrolase"/>
    <property type="match status" value="1"/>
</dbReference>
<evidence type="ECO:0000313" key="2">
    <source>
        <dbReference type="Proteomes" id="UP000680670"/>
    </source>
</evidence>
<accession>A0ABQ4L4I6</accession>
<evidence type="ECO:0008006" key="3">
    <source>
        <dbReference type="Google" id="ProtNLM"/>
    </source>
</evidence>
<protein>
    <recommendedName>
        <fullName evidence="3">Alpha/beta hydrolase</fullName>
    </recommendedName>
</protein>
<dbReference type="EMBL" id="BORJ01000020">
    <property type="protein sequence ID" value="GIN99110.1"/>
    <property type="molecule type" value="Genomic_DNA"/>
</dbReference>
<dbReference type="RefSeq" id="WP_212949483.1">
    <property type="nucleotide sequence ID" value="NZ_BORI01000010.1"/>
</dbReference>
<comment type="caution">
    <text evidence="1">The sequence shown here is derived from an EMBL/GenBank/DDBJ whole genome shotgun (WGS) entry which is preliminary data.</text>
</comment>
<keyword evidence="2" id="KW-1185">Reference proteome</keyword>
<reference evidence="1 2" key="1">
    <citation type="submission" date="2021-03" db="EMBL/GenBank/DDBJ databases">
        <title>Antimicrobial resistance genes in bacteria isolated from Japanese honey, and their potential for conferring macrolide and lincosamide resistance in the American foulbrood pathogen Paenibacillus larvae.</title>
        <authorList>
            <person name="Okamoto M."/>
            <person name="Kumagai M."/>
            <person name="Kanamori H."/>
            <person name="Takamatsu D."/>
        </authorList>
    </citation>
    <scope>NUCLEOTIDE SEQUENCE [LARGE SCALE GENOMIC DNA]</scope>
    <source>
        <strain evidence="1 2">J6TS1</strain>
    </source>
</reference>
<name>A0ABQ4L4I6_SIMTE</name>
<dbReference type="InterPro" id="IPR029058">
    <property type="entry name" value="AB_hydrolase_fold"/>
</dbReference>
<gene>
    <name evidence="1" type="ORF">J6TS1_49800</name>
</gene>
<sequence>MPKVKINNVELYYEVKGSGDAIVFTHGASWDHRQWEPQIDELSKRYKNITWDVRGHGQSSLPKGKVDSEDFS</sequence>
<dbReference type="SUPFAM" id="SSF53474">
    <property type="entry name" value="alpha/beta-Hydrolases"/>
    <property type="match status" value="1"/>
</dbReference>